<feature type="transmembrane region" description="Helical" evidence="1">
    <location>
        <begin position="6"/>
        <end position="30"/>
    </location>
</feature>
<dbReference type="AlphaFoldDB" id="A0AA96CVK0"/>
<protein>
    <submittedName>
        <fullName evidence="2">Uncharacterized protein</fullName>
    </submittedName>
</protein>
<keyword evidence="1" id="KW-0812">Transmembrane</keyword>
<gene>
    <name evidence="2" type="ORF">RJG54_09025</name>
</gene>
<proteinExistence type="predicted"/>
<organism evidence="2">
    <name type="scientific">Arcobacter sp. AZ-2023</name>
    <dbReference type="NCBI Taxonomy" id="3074453"/>
    <lineage>
        <taxon>Bacteria</taxon>
        <taxon>Pseudomonadati</taxon>
        <taxon>Campylobacterota</taxon>
        <taxon>Epsilonproteobacteria</taxon>
        <taxon>Campylobacterales</taxon>
        <taxon>Arcobacteraceae</taxon>
        <taxon>Arcobacter</taxon>
    </lineage>
</organism>
<reference evidence="2" key="1">
    <citation type="submission" date="2023-09" db="EMBL/GenBank/DDBJ databases">
        <title>Arcobacter tbilisiensis sp. nov. isolated from chicken meat in Tbilisi, Georgia.</title>
        <authorList>
            <person name="Matthias R."/>
            <person name="Zautner A.E."/>
        </authorList>
    </citation>
    <scope>NUCLEOTIDE SEQUENCE</scope>
    <source>
        <strain evidence="2">LEO 107</strain>
    </source>
</reference>
<sequence length="135" mass="16723">MKNDSLKYKFLGLIIFLFLSSFIAFFYIFYDFQKQKLKILKDEQILKIDNSFNKNIEKHLKNYYFDIAKKIFDSEDDYEIKLTIKDNDRKKLEEIIAEKYDILVKKDEYITQMNFFQKIKQIFLDFKNWIYQEKN</sequence>
<evidence type="ECO:0000256" key="1">
    <source>
        <dbReference type="SAM" id="Phobius"/>
    </source>
</evidence>
<evidence type="ECO:0000313" key="2">
    <source>
        <dbReference type="EMBL" id="WNL16345.1"/>
    </source>
</evidence>
<keyword evidence="1" id="KW-0472">Membrane</keyword>
<accession>A0AA96CVK0</accession>
<keyword evidence="1" id="KW-1133">Transmembrane helix</keyword>
<name>A0AA96CVK0_9BACT</name>
<dbReference type="EMBL" id="CP134846">
    <property type="protein sequence ID" value="WNL16345.1"/>
    <property type="molecule type" value="Genomic_DNA"/>
</dbReference>